<organism evidence="6 7">
    <name type="scientific">Syntrophaceticus schinkii</name>
    <dbReference type="NCBI Taxonomy" id="499207"/>
    <lineage>
        <taxon>Bacteria</taxon>
        <taxon>Bacillati</taxon>
        <taxon>Bacillota</taxon>
        <taxon>Clostridia</taxon>
        <taxon>Thermoanaerobacterales</taxon>
        <taxon>Thermoanaerobacterales Family III. Incertae Sedis</taxon>
        <taxon>Syntrophaceticus</taxon>
    </lineage>
</organism>
<dbReference type="CDD" id="cd13517">
    <property type="entry name" value="PBP2_ModA3_like"/>
    <property type="match status" value="1"/>
</dbReference>
<dbReference type="PANTHER" id="PTHR30632">
    <property type="entry name" value="MOLYBDATE-BINDING PERIPLASMIC PROTEIN"/>
    <property type="match status" value="1"/>
</dbReference>
<evidence type="ECO:0000256" key="1">
    <source>
        <dbReference type="ARBA" id="ARBA00009175"/>
    </source>
</evidence>
<feature type="signal peptide" evidence="5">
    <location>
        <begin position="1"/>
        <end position="24"/>
    </location>
</feature>
<name>A0A0B7MIV9_9FIRM</name>
<dbReference type="Gene3D" id="3.40.190.10">
    <property type="entry name" value="Periplasmic binding protein-like II"/>
    <property type="match status" value="2"/>
</dbReference>
<keyword evidence="2 4" id="KW-0479">Metal-binding</keyword>
<proteinExistence type="inferred from homology"/>
<evidence type="ECO:0000313" key="7">
    <source>
        <dbReference type="Proteomes" id="UP000046155"/>
    </source>
</evidence>
<protein>
    <submittedName>
        <fullName evidence="6">Putative anion ABC transporter, solute-binding protein</fullName>
    </submittedName>
</protein>
<feature type="chain" id="PRO_5038762254" evidence="5">
    <location>
        <begin position="25"/>
        <end position="271"/>
    </location>
</feature>
<dbReference type="SUPFAM" id="SSF53850">
    <property type="entry name" value="Periplasmic binding protein-like II"/>
    <property type="match status" value="1"/>
</dbReference>
<reference evidence="7" key="1">
    <citation type="submission" date="2015-01" db="EMBL/GenBank/DDBJ databases">
        <authorList>
            <person name="Manzoor Shahid"/>
            <person name="Zubair Saima"/>
        </authorList>
    </citation>
    <scope>NUCLEOTIDE SEQUENCE [LARGE SCALE GENOMIC DNA]</scope>
    <source>
        <strain evidence="7">Sp3</strain>
    </source>
</reference>
<dbReference type="PROSITE" id="PS51257">
    <property type="entry name" value="PROKAR_LIPOPROTEIN"/>
    <property type="match status" value="1"/>
</dbReference>
<keyword evidence="7" id="KW-1185">Reference proteome</keyword>
<dbReference type="AlphaFoldDB" id="A0A0B7MIV9"/>
<dbReference type="RefSeq" id="WP_044665815.1">
    <property type="nucleotide sequence ID" value="NZ_CDRZ01000267.1"/>
</dbReference>
<dbReference type="GO" id="GO:0046872">
    <property type="term" value="F:metal ion binding"/>
    <property type="evidence" value="ECO:0007669"/>
    <property type="project" value="UniProtKB-KW"/>
</dbReference>
<comment type="similarity">
    <text evidence="1">Belongs to the bacterial solute-binding protein ModA family.</text>
</comment>
<dbReference type="Proteomes" id="UP000046155">
    <property type="component" value="Unassembled WGS sequence"/>
</dbReference>
<dbReference type="InterPro" id="IPR005950">
    <property type="entry name" value="ModA"/>
</dbReference>
<evidence type="ECO:0000256" key="2">
    <source>
        <dbReference type="ARBA" id="ARBA00022723"/>
    </source>
</evidence>
<accession>A0A0B7MIV9</accession>
<feature type="binding site" evidence="4">
    <location>
        <position position="189"/>
    </location>
    <ligand>
        <name>molybdate</name>
        <dbReference type="ChEBI" id="CHEBI:36264"/>
    </ligand>
</feature>
<keyword evidence="3 5" id="KW-0732">Signal</keyword>
<evidence type="ECO:0000313" key="6">
    <source>
        <dbReference type="EMBL" id="CEO89980.1"/>
    </source>
</evidence>
<evidence type="ECO:0000256" key="5">
    <source>
        <dbReference type="SAM" id="SignalP"/>
    </source>
</evidence>
<dbReference type="Pfam" id="PF13531">
    <property type="entry name" value="SBP_bac_11"/>
    <property type="match status" value="1"/>
</dbReference>
<evidence type="ECO:0000256" key="3">
    <source>
        <dbReference type="ARBA" id="ARBA00022729"/>
    </source>
</evidence>
<dbReference type="PIRSF" id="PIRSF004846">
    <property type="entry name" value="ModA"/>
    <property type="match status" value="1"/>
</dbReference>
<dbReference type="PANTHER" id="PTHR30632:SF0">
    <property type="entry name" value="SULFATE-BINDING PROTEIN"/>
    <property type="match status" value="1"/>
</dbReference>
<dbReference type="InterPro" id="IPR050682">
    <property type="entry name" value="ModA/WtpA"/>
</dbReference>
<sequence length="271" mass="29572">MKRLRRFTLWMVIVCLMAALLAVGGCGKGETDADKTGKNGKDIKQEDKSLMVYSGAGLRKPMDQIGEAFEKKTGVKINFNYAGCAQLLGQMELTKEGDVFVGGSLNDMEIAQQKEFTKEYHKVVYHIPAIGVPKGNPAGITCLADMAKPGVKLVLGDAQSNAIGKKGEKIFAKNKLDVEKNVVARDATVNEIVTHLAMKQGDAGLIWEDNGFGAKDIEIIIIPEEQNMIDMVPVCCLSFTKQPDLAQQFVDFVISKEGIAIFEKNGFKPVK</sequence>
<dbReference type="GO" id="GO:0015689">
    <property type="term" value="P:molybdate ion transport"/>
    <property type="evidence" value="ECO:0007669"/>
    <property type="project" value="InterPro"/>
</dbReference>
<keyword evidence="4" id="KW-0500">Molybdenum</keyword>
<evidence type="ECO:0000256" key="4">
    <source>
        <dbReference type="PIRSR" id="PIRSR004846-1"/>
    </source>
</evidence>
<dbReference type="EMBL" id="CDRZ01000267">
    <property type="protein sequence ID" value="CEO89980.1"/>
    <property type="molecule type" value="Genomic_DNA"/>
</dbReference>
<gene>
    <name evidence="6" type="ORF">SSCH_680012</name>
</gene>
<dbReference type="GO" id="GO:0030973">
    <property type="term" value="F:molybdate ion binding"/>
    <property type="evidence" value="ECO:0007669"/>
    <property type="project" value="TreeGrafter"/>
</dbReference>